<dbReference type="InterPro" id="IPR026881">
    <property type="entry name" value="WYL_dom"/>
</dbReference>
<dbReference type="PANTHER" id="PTHR34580:SF3">
    <property type="entry name" value="PROTEIN PAFB"/>
    <property type="match status" value="1"/>
</dbReference>
<evidence type="ECO:0000313" key="5">
    <source>
        <dbReference type="Proteomes" id="UP000006334"/>
    </source>
</evidence>
<accession>K6Y975</accession>
<evidence type="ECO:0000259" key="1">
    <source>
        <dbReference type="Pfam" id="PF13280"/>
    </source>
</evidence>
<gene>
    <name evidence="4" type="ORF">GLIP_0577</name>
</gene>
<dbReference type="STRING" id="1127673.GLIP_0577"/>
<dbReference type="AlphaFoldDB" id="K6Y975"/>
<feature type="domain" description="DNA-binding transcriptional repressor CapW winged helix-turn-helix" evidence="3">
    <location>
        <begin position="10"/>
        <end position="80"/>
    </location>
</feature>
<dbReference type="Pfam" id="PF13280">
    <property type="entry name" value="WYL"/>
    <property type="match status" value="1"/>
</dbReference>
<dbReference type="Pfam" id="PF26107">
    <property type="entry name" value="BrxR_CTD"/>
    <property type="match status" value="1"/>
</dbReference>
<dbReference type="eggNOG" id="COG2378">
    <property type="taxonomic scope" value="Bacteria"/>
</dbReference>
<name>K6Y975_9ALTE</name>
<protein>
    <submittedName>
        <fullName evidence="4">Uncharacterized protein</fullName>
    </submittedName>
</protein>
<dbReference type="RefSeq" id="WP_008843043.1">
    <property type="nucleotide sequence ID" value="NZ_BAEN01000015.1"/>
</dbReference>
<sequence>MKDINEVPKNVHDRLEYIEFMLRFRGWVSRSDLTERFELGEAAATRDIRLYREHAEQNLALNQKTKKYEICENKFKPLFAFSIQRALSKLRTSKVAESLGLSEFNGVLNPPRLAYPDVDVLSSVTRAISSSRALKVTYKALVSGKSNKLLYPLAIFDNGIHWYLRAFDPSKKEYRSYVLTRFVSVEIDHDNPVKGEMKLSDHQWNRMVELELVPHPNKRNVRQPDTIAHDFNMEGGKLKLTVRAAVAGYWLRHWNVDCTEDHSLKGFHYQLWLCNHQTLYNVESRSLAPGLSEYQ</sequence>
<proteinExistence type="predicted"/>
<dbReference type="PROSITE" id="PS52050">
    <property type="entry name" value="WYL"/>
    <property type="match status" value="1"/>
</dbReference>
<dbReference type="Pfam" id="PF26109">
    <property type="entry name" value="WHD_BrxR"/>
    <property type="match status" value="1"/>
</dbReference>
<reference evidence="4 5" key="1">
    <citation type="journal article" date="2017" name="Antonie Van Leeuwenhoek">
        <title>Rhizobium rhizosphaerae sp. nov., a novel species isolated from rice rhizosphere.</title>
        <authorList>
            <person name="Zhao J.J."/>
            <person name="Zhang J."/>
            <person name="Zhang R.J."/>
            <person name="Zhang C.W."/>
            <person name="Yin H.Q."/>
            <person name="Zhang X.X."/>
        </authorList>
    </citation>
    <scope>NUCLEOTIDE SEQUENCE [LARGE SCALE GENOMIC DNA]</scope>
    <source>
        <strain evidence="4 5">E3</strain>
    </source>
</reference>
<dbReference type="PANTHER" id="PTHR34580">
    <property type="match status" value="1"/>
</dbReference>
<dbReference type="Proteomes" id="UP000006334">
    <property type="component" value="Unassembled WGS sequence"/>
</dbReference>
<dbReference type="InterPro" id="IPR059020">
    <property type="entry name" value="CapW_CTD"/>
</dbReference>
<keyword evidence="5" id="KW-1185">Reference proteome</keyword>
<comment type="caution">
    <text evidence="4">The sequence shown here is derived from an EMBL/GenBank/DDBJ whole genome shotgun (WGS) entry which is preliminary data.</text>
</comment>
<feature type="domain" description="DNA-binding transcriptional repressor CapW C-terminal dimerisation" evidence="2">
    <location>
        <begin position="207"/>
        <end position="277"/>
    </location>
</feature>
<dbReference type="InterPro" id="IPR051534">
    <property type="entry name" value="CBASS_pafABC_assoc_protein"/>
</dbReference>
<evidence type="ECO:0000259" key="2">
    <source>
        <dbReference type="Pfam" id="PF26107"/>
    </source>
</evidence>
<feature type="domain" description="WYL" evidence="1">
    <location>
        <begin position="120"/>
        <end position="187"/>
    </location>
</feature>
<dbReference type="EMBL" id="BAEN01000015">
    <property type="protein sequence ID" value="GAC13223.1"/>
    <property type="molecule type" value="Genomic_DNA"/>
</dbReference>
<organism evidence="4 5">
    <name type="scientific">Aliiglaciecola lipolytica E3</name>
    <dbReference type="NCBI Taxonomy" id="1127673"/>
    <lineage>
        <taxon>Bacteria</taxon>
        <taxon>Pseudomonadati</taxon>
        <taxon>Pseudomonadota</taxon>
        <taxon>Gammaproteobacteria</taxon>
        <taxon>Alteromonadales</taxon>
        <taxon>Alteromonadaceae</taxon>
        <taxon>Aliiglaciecola</taxon>
    </lineage>
</organism>
<dbReference type="InterPro" id="IPR059019">
    <property type="entry name" value="WHD_CapW"/>
</dbReference>
<dbReference type="InterPro" id="IPR016634">
    <property type="entry name" value="CapW-like"/>
</dbReference>
<dbReference type="PIRSF" id="PIRSF015558">
    <property type="entry name" value="Txn_reg_DeoR_prd"/>
    <property type="match status" value="1"/>
</dbReference>
<dbReference type="OrthoDB" id="6400324at2"/>
<evidence type="ECO:0000313" key="4">
    <source>
        <dbReference type="EMBL" id="GAC13223.1"/>
    </source>
</evidence>
<evidence type="ECO:0000259" key="3">
    <source>
        <dbReference type="Pfam" id="PF26109"/>
    </source>
</evidence>